<evidence type="ECO:0000313" key="1">
    <source>
        <dbReference type="EMBL" id="AAS95637.1"/>
    </source>
</evidence>
<dbReference type="EMBL" id="AE017285">
    <property type="protein sequence ID" value="AAS95637.1"/>
    <property type="molecule type" value="Genomic_DNA"/>
</dbReference>
<dbReference type="KEGG" id="dvu:DVU_1159"/>
<accession>Q72CX4</accession>
<dbReference type="EnsemblBacteria" id="AAS95637">
    <property type="protein sequence ID" value="AAS95637"/>
    <property type="gene ID" value="DVU_1159"/>
</dbReference>
<evidence type="ECO:0000313" key="2">
    <source>
        <dbReference type="Proteomes" id="UP000002194"/>
    </source>
</evidence>
<dbReference type="AlphaFoldDB" id="Q72CX4"/>
<name>Q72CX4_NITV2</name>
<organism evidence="1 2">
    <name type="scientific">Nitratidesulfovibrio vulgaris (strain ATCC 29579 / DSM 644 / CCUG 34227 / NCIMB 8303 / VKM B-1760 / Hildenborough)</name>
    <name type="common">Desulfovibrio vulgaris</name>
    <dbReference type="NCBI Taxonomy" id="882"/>
    <lineage>
        <taxon>Bacteria</taxon>
        <taxon>Pseudomonadati</taxon>
        <taxon>Thermodesulfobacteriota</taxon>
        <taxon>Desulfovibrionia</taxon>
        <taxon>Desulfovibrionales</taxon>
        <taxon>Desulfovibrionaceae</taxon>
        <taxon>Nitratidesulfovibrio</taxon>
    </lineage>
</organism>
<dbReference type="STRING" id="882.DVU_1159"/>
<sequence>MTSPLARDGNITEIPNYSNILHAKHPLAWCSLLPDDSLPPMHPLPSSR</sequence>
<dbReference type="HOGENOM" id="CLU_3152121_0_0_7"/>
<proteinExistence type="predicted"/>
<dbReference type="PaxDb" id="882-DVU_1159"/>
<protein>
    <submittedName>
        <fullName evidence="1">Uncharacterized protein</fullName>
    </submittedName>
</protein>
<gene>
    <name evidence="1" type="ordered locus">DVU_1159</name>
</gene>
<keyword evidence="2" id="KW-1185">Reference proteome</keyword>
<reference evidence="1 2" key="1">
    <citation type="journal article" date="2004" name="Nat. Biotechnol.">
        <title>The genome sequence of the anaerobic, sulfate-reducing bacterium Desulfovibrio vulgaris Hildenborough.</title>
        <authorList>
            <person name="Heidelberg J.F."/>
            <person name="Seshadri R."/>
            <person name="Haveman S.A."/>
            <person name="Hemme C.L."/>
            <person name="Paulsen I.T."/>
            <person name="Kolonay J.F."/>
            <person name="Eisen J.A."/>
            <person name="Ward N."/>
            <person name="Methe B."/>
            <person name="Brinkac L.M."/>
            <person name="Daugherty S.C."/>
            <person name="Deboy R.T."/>
            <person name="Dodson R.J."/>
            <person name="Durkin A.S."/>
            <person name="Madupu R."/>
            <person name="Nelson W.C."/>
            <person name="Sullivan S.A."/>
            <person name="Fouts D."/>
            <person name="Haft D.H."/>
            <person name="Selengut J."/>
            <person name="Peterson J.D."/>
            <person name="Davidsen T.M."/>
            <person name="Zafar N."/>
            <person name="Zhou L."/>
            <person name="Radune D."/>
            <person name="Dimitrov G."/>
            <person name="Hance M."/>
            <person name="Tran K."/>
            <person name="Khouri H."/>
            <person name="Gill J."/>
            <person name="Utterback T.R."/>
            <person name="Feldblyum T.V."/>
            <person name="Wall J.D."/>
            <person name="Voordouw G."/>
            <person name="Fraser C.M."/>
        </authorList>
    </citation>
    <scope>NUCLEOTIDE SEQUENCE [LARGE SCALE GENOMIC DNA]</scope>
    <source>
        <strain evidence="2">ATCC 29579 / DSM 644 / NCIMB 8303 / VKM B-1760 / Hildenborough</strain>
    </source>
</reference>
<dbReference type="Proteomes" id="UP000002194">
    <property type="component" value="Chromosome"/>
</dbReference>